<evidence type="ECO:0000256" key="3">
    <source>
        <dbReference type="ARBA" id="ARBA00022688"/>
    </source>
</evidence>
<organism evidence="8 9">
    <name type="scientific">Rhodosalinus halophilus</name>
    <dbReference type="NCBI Taxonomy" id="2259333"/>
    <lineage>
        <taxon>Bacteria</taxon>
        <taxon>Pseudomonadati</taxon>
        <taxon>Pseudomonadota</taxon>
        <taxon>Alphaproteobacteria</taxon>
        <taxon>Rhodobacterales</taxon>
        <taxon>Paracoccaceae</taxon>
        <taxon>Rhodosalinus</taxon>
    </lineage>
</organism>
<comment type="caution">
    <text evidence="8">The sequence shown here is derived from an EMBL/GenBank/DDBJ whole genome shotgun (WGS) entry which is preliminary data.</text>
</comment>
<evidence type="ECO:0000313" key="8">
    <source>
        <dbReference type="EMBL" id="RBI86311.1"/>
    </source>
</evidence>
<reference evidence="8 9" key="1">
    <citation type="submission" date="2018-07" db="EMBL/GenBank/DDBJ databases">
        <title>Rhodosalinus sp. strain E84T genomic sequence and assembly.</title>
        <authorList>
            <person name="Liu Z.-W."/>
            <person name="Lu D.-C."/>
        </authorList>
    </citation>
    <scope>NUCLEOTIDE SEQUENCE [LARGE SCALE GENOMIC DNA]</scope>
    <source>
        <strain evidence="8 9">E84</strain>
    </source>
</reference>
<protein>
    <submittedName>
        <fullName evidence="8">COQ9 family protein</fullName>
    </submittedName>
</protein>
<feature type="domain" description="COQ9 C-terminal" evidence="7">
    <location>
        <begin position="117"/>
        <end position="188"/>
    </location>
</feature>
<evidence type="ECO:0000256" key="6">
    <source>
        <dbReference type="ARBA" id="ARBA00058104"/>
    </source>
</evidence>
<sequence>MPAETSPPTDREALLDAALMHVPFDGWSEAAFRAAVRDTGIDPTLARALFPRGAVDLAVAFHKRGDARMAERLGRADLLGMRTRERIAFAVRVRLEVAGDKEAVRRGVTLFSLPPYAPEGARLIWETADAIWTALGDTDRDFNFYTKRATLAGVYSSTVLYWLGDDTPDSSATWAFLDRRIEDVMRFEKVKANPVIKRVFAGPEWVLSRMRAPRARDATDMPGRWSRPSPQE</sequence>
<dbReference type="Gene3D" id="1.10.357.10">
    <property type="entry name" value="Tetracycline Repressor, domain 2"/>
    <property type="match status" value="1"/>
</dbReference>
<dbReference type="EMBL" id="QNTQ01000005">
    <property type="protein sequence ID" value="RBI86311.1"/>
    <property type="molecule type" value="Genomic_DNA"/>
</dbReference>
<evidence type="ECO:0000256" key="1">
    <source>
        <dbReference type="ARBA" id="ARBA00004749"/>
    </source>
</evidence>
<dbReference type="InterPro" id="IPR012762">
    <property type="entry name" value="Ubiq_biosynth_COQ9"/>
</dbReference>
<comment type="function">
    <text evidence="6">Membrane-associated protein that warps the membrane surface to access and bind aromatic isoprenes with high specificity, including ubiquinone (CoQ) isoprene intermediates and presents them directly to COQ7, therefore facilitating the COQ7-mediated hydroxylase step. Participates in the biosynthesis of coenzyme Q, also named ubiquinone, an essential lipid-soluble electron transporter for aerobic cellular respiration.</text>
</comment>
<evidence type="ECO:0000256" key="4">
    <source>
        <dbReference type="ARBA" id="ARBA00022946"/>
    </source>
</evidence>
<keyword evidence="3" id="KW-0831">Ubiquinone biosynthesis</keyword>
<name>A0A365UBK8_9RHOB</name>
<gene>
    <name evidence="8" type="ORF">DRV85_06065</name>
</gene>
<dbReference type="OrthoDB" id="7201143at2"/>
<keyword evidence="5" id="KW-0446">Lipid-binding</keyword>
<dbReference type="GO" id="GO:0006744">
    <property type="term" value="P:ubiquinone biosynthetic process"/>
    <property type="evidence" value="ECO:0007669"/>
    <property type="project" value="UniProtKB-KW"/>
</dbReference>
<comment type="pathway">
    <text evidence="1">Cofactor biosynthesis; ubiquinone biosynthesis.</text>
</comment>
<dbReference type="NCBIfam" id="TIGR02396">
    <property type="entry name" value="diverge_rpsU"/>
    <property type="match status" value="1"/>
</dbReference>
<accession>A0A365UBK8</accession>
<dbReference type="GO" id="GO:0008289">
    <property type="term" value="F:lipid binding"/>
    <property type="evidence" value="ECO:0007669"/>
    <property type="project" value="UniProtKB-KW"/>
</dbReference>
<proteinExistence type="inferred from homology"/>
<dbReference type="Proteomes" id="UP000253370">
    <property type="component" value="Unassembled WGS sequence"/>
</dbReference>
<evidence type="ECO:0000256" key="2">
    <source>
        <dbReference type="ARBA" id="ARBA00010766"/>
    </source>
</evidence>
<dbReference type="InterPro" id="IPR013718">
    <property type="entry name" value="COQ9_C"/>
</dbReference>
<dbReference type="RefSeq" id="WP_113288549.1">
    <property type="nucleotide sequence ID" value="NZ_QNTQ01000005.1"/>
</dbReference>
<evidence type="ECO:0000256" key="5">
    <source>
        <dbReference type="ARBA" id="ARBA00023121"/>
    </source>
</evidence>
<keyword evidence="4" id="KW-0809">Transit peptide</keyword>
<keyword evidence="9" id="KW-1185">Reference proteome</keyword>
<dbReference type="AlphaFoldDB" id="A0A365UBK8"/>
<comment type="similarity">
    <text evidence="2">Belongs to the COQ9 family.</text>
</comment>
<dbReference type="Pfam" id="PF08511">
    <property type="entry name" value="COQ9"/>
    <property type="match status" value="1"/>
</dbReference>
<dbReference type="PANTHER" id="PTHR21427">
    <property type="entry name" value="UBIQUINONE BIOSYNTHESIS PROTEIN COQ9, MITOCHONDRIAL"/>
    <property type="match status" value="1"/>
</dbReference>
<evidence type="ECO:0000259" key="7">
    <source>
        <dbReference type="Pfam" id="PF08511"/>
    </source>
</evidence>
<dbReference type="PANTHER" id="PTHR21427:SF19">
    <property type="entry name" value="UBIQUINONE BIOSYNTHESIS PROTEIN COQ9, MITOCHONDRIAL"/>
    <property type="match status" value="1"/>
</dbReference>
<evidence type="ECO:0000313" key="9">
    <source>
        <dbReference type="Proteomes" id="UP000253370"/>
    </source>
</evidence>